<accession>A0A543PBU3</accession>
<comment type="caution">
    <text evidence="3">The sequence shown here is derived from an EMBL/GenBank/DDBJ whole genome shotgun (WGS) entry which is preliminary data.</text>
</comment>
<evidence type="ECO:0000313" key="3">
    <source>
        <dbReference type="EMBL" id="TQN41556.1"/>
    </source>
</evidence>
<evidence type="ECO:0008006" key="5">
    <source>
        <dbReference type="Google" id="ProtNLM"/>
    </source>
</evidence>
<dbReference type="Proteomes" id="UP000319865">
    <property type="component" value="Unassembled WGS sequence"/>
</dbReference>
<keyword evidence="1" id="KW-0812">Transmembrane</keyword>
<dbReference type="CDD" id="cd00118">
    <property type="entry name" value="LysM"/>
    <property type="match status" value="1"/>
</dbReference>
<feature type="transmembrane region" description="Helical" evidence="1">
    <location>
        <begin position="102"/>
        <end position="122"/>
    </location>
</feature>
<dbReference type="AlphaFoldDB" id="A0A543PBU3"/>
<feature type="transmembrane region" description="Helical" evidence="1">
    <location>
        <begin position="48"/>
        <end position="81"/>
    </location>
</feature>
<evidence type="ECO:0000256" key="2">
    <source>
        <dbReference type="SAM" id="SignalP"/>
    </source>
</evidence>
<feature type="chain" id="PRO_5022135735" description="LysM domain-containing protein" evidence="2">
    <location>
        <begin position="22"/>
        <end position="233"/>
    </location>
</feature>
<organism evidence="3 4">
    <name type="scientific">Blastococcus colisei</name>
    <dbReference type="NCBI Taxonomy" id="1564162"/>
    <lineage>
        <taxon>Bacteria</taxon>
        <taxon>Bacillati</taxon>
        <taxon>Actinomycetota</taxon>
        <taxon>Actinomycetes</taxon>
        <taxon>Geodermatophilales</taxon>
        <taxon>Geodermatophilaceae</taxon>
        <taxon>Blastococcus</taxon>
    </lineage>
</organism>
<evidence type="ECO:0000256" key="1">
    <source>
        <dbReference type="SAM" id="Phobius"/>
    </source>
</evidence>
<dbReference type="RefSeq" id="WP_142024290.1">
    <property type="nucleotide sequence ID" value="NZ_VFQE01000001.1"/>
</dbReference>
<dbReference type="InterPro" id="IPR018392">
    <property type="entry name" value="LysM"/>
</dbReference>
<reference evidence="3 4" key="1">
    <citation type="submission" date="2019-06" db="EMBL/GenBank/DDBJ databases">
        <title>Sequencing the genomes of 1000 actinobacteria strains.</title>
        <authorList>
            <person name="Klenk H.-P."/>
        </authorList>
    </citation>
    <scope>NUCLEOTIDE SEQUENCE [LARGE SCALE GENOMIC DNA]</scope>
    <source>
        <strain evidence="3 4">DSM 46837</strain>
    </source>
</reference>
<protein>
    <recommendedName>
        <fullName evidence="5">LysM domain-containing protein</fullName>
    </recommendedName>
</protein>
<name>A0A543PBU3_9ACTN</name>
<dbReference type="OrthoDB" id="3210682at2"/>
<evidence type="ECO:0000313" key="4">
    <source>
        <dbReference type="Proteomes" id="UP000319865"/>
    </source>
</evidence>
<sequence>MSVRRLALTAAAMALIATALAGLTPGVDEMTGTLAAPQRTVDTAGPDALVIAAAGLLAWAVWAWGVLGLGLTAASVLPGLLGTAARLATQVLLPAGARRSAGLLLGLGLGVAAPIAGVAVTVTAPAAAAAAPAVGVPDWPAAAVPAAAPAPTSVPDWPAEQPAAPERGSHVVVRGDCLWHIAEARLLERAGMPPTDGETARAVHAWWAANADVIGPDPDRLLPGQVLRPPEST</sequence>
<gene>
    <name evidence="3" type="ORF">FHU33_0925</name>
</gene>
<keyword evidence="1" id="KW-0472">Membrane</keyword>
<dbReference type="InterPro" id="IPR036779">
    <property type="entry name" value="LysM_dom_sf"/>
</dbReference>
<dbReference type="EMBL" id="VFQE01000001">
    <property type="protein sequence ID" value="TQN41556.1"/>
    <property type="molecule type" value="Genomic_DNA"/>
</dbReference>
<proteinExistence type="predicted"/>
<keyword evidence="1" id="KW-1133">Transmembrane helix</keyword>
<keyword evidence="2" id="KW-0732">Signal</keyword>
<feature type="signal peptide" evidence="2">
    <location>
        <begin position="1"/>
        <end position="21"/>
    </location>
</feature>
<keyword evidence="4" id="KW-1185">Reference proteome</keyword>
<dbReference type="Gene3D" id="3.10.350.10">
    <property type="entry name" value="LysM domain"/>
    <property type="match status" value="1"/>
</dbReference>